<sequence>MSFTSFLDNFAPDGDPFATRVILGDFEFSGLEVPEYTTPGAGKQQLVIHKLVGGRRVIDVMGVDYDNISWSGWIIGATAQERVTELETLRNEGKPLSLNIGSYYFSVLISNFVPVFEFEYRRRYSIELTIIDRLDAPITENALSGTLDALVNSDVGEALGLSSIINSDAVTASIAAVKDAVSQVQGFANATIDTVQTVIRPLVAAQAIVQSTISQVGASINDITTLGGLIPGNPVSTAANNVLRQGAALTQLAPLYQMQSVLGRLQKNVLSGPLANGTSSITTSNSSLQKIAADTYGDQSQWPVIGQVNNIADPQLNGIQTIKIPIGE</sequence>
<name>A0A4V0YJZ9_9PSED</name>
<dbReference type="RefSeq" id="WP_208667586.1">
    <property type="nucleotide sequence ID" value="NZ_CP024767.1"/>
</dbReference>
<proteinExistence type="predicted"/>
<evidence type="ECO:0000313" key="2">
    <source>
        <dbReference type="Proteomes" id="UP000291121"/>
    </source>
</evidence>
<accession>A0A4V0YJZ9</accession>
<protein>
    <submittedName>
        <fullName evidence="1">Uncharacterized protein</fullName>
    </submittedName>
</protein>
<dbReference type="EMBL" id="CP024767">
    <property type="protein sequence ID" value="QAY85404.1"/>
    <property type="molecule type" value="Genomic_DNA"/>
</dbReference>
<keyword evidence="2" id="KW-1185">Reference proteome</keyword>
<dbReference type="AlphaFoldDB" id="A0A4V0YJZ9"/>
<organism evidence="1 2">
    <name type="scientific">Pseudomonas arsenicoxydans</name>
    <dbReference type="NCBI Taxonomy" id="702115"/>
    <lineage>
        <taxon>Bacteria</taxon>
        <taxon>Pseudomonadati</taxon>
        <taxon>Pseudomonadota</taxon>
        <taxon>Gammaproteobacteria</taxon>
        <taxon>Pseudomonadales</taxon>
        <taxon>Pseudomonadaceae</taxon>
        <taxon>Pseudomonas</taxon>
    </lineage>
</organism>
<reference evidence="1 2" key="1">
    <citation type="submission" date="2017-11" db="EMBL/GenBank/DDBJ databases">
        <title>Genome sequence of Pseudomonas arsenicoxydans ACM1.</title>
        <authorList>
            <person name="Nascimento F.X."/>
        </authorList>
    </citation>
    <scope>NUCLEOTIDE SEQUENCE [LARGE SCALE GENOMIC DNA]</scope>
    <source>
        <strain evidence="1 2">ACM1</strain>
    </source>
</reference>
<evidence type="ECO:0000313" key="1">
    <source>
        <dbReference type="EMBL" id="QAY85404.1"/>
    </source>
</evidence>
<dbReference type="Proteomes" id="UP000291121">
    <property type="component" value="Chromosome"/>
</dbReference>
<gene>
    <name evidence="1" type="ORF">CUN61_16005</name>
</gene>